<dbReference type="EMBL" id="BT145046">
    <property type="protein sequence ID" value="AFK44840.1"/>
    <property type="molecule type" value="mRNA"/>
</dbReference>
<feature type="region of interest" description="Disordered" evidence="1">
    <location>
        <begin position="19"/>
        <end position="41"/>
    </location>
</feature>
<name>I3SX48_MEDTR</name>
<protein>
    <submittedName>
        <fullName evidence="2">Uncharacterized protein</fullName>
    </submittedName>
</protein>
<evidence type="ECO:0000313" key="2">
    <source>
        <dbReference type="EMBL" id="AFK44840.1"/>
    </source>
</evidence>
<proteinExistence type="evidence at transcript level"/>
<evidence type="ECO:0000256" key="1">
    <source>
        <dbReference type="SAM" id="MobiDB-lite"/>
    </source>
</evidence>
<reference evidence="2" key="1">
    <citation type="submission" date="2012-05" db="EMBL/GenBank/DDBJ databases">
        <authorList>
            <person name="Krishnakumar V."/>
            <person name="Cheung F."/>
            <person name="Xiao Y."/>
            <person name="Chan A."/>
            <person name="Moskal W.A."/>
            <person name="Town C.D."/>
        </authorList>
    </citation>
    <scope>NUCLEOTIDE SEQUENCE</scope>
</reference>
<organism evidence="2">
    <name type="scientific">Medicago truncatula</name>
    <name type="common">Barrel medic</name>
    <name type="synonym">Medicago tribuloides</name>
    <dbReference type="NCBI Taxonomy" id="3880"/>
    <lineage>
        <taxon>Eukaryota</taxon>
        <taxon>Viridiplantae</taxon>
        <taxon>Streptophyta</taxon>
        <taxon>Embryophyta</taxon>
        <taxon>Tracheophyta</taxon>
        <taxon>Spermatophyta</taxon>
        <taxon>Magnoliopsida</taxon>
        <taxon>eudicotyledons</taxon>
        <taxon>Gunneridae</taxon>
        <taxon>Pentapetalae</taxon>
        <taxon>rosids</taxon>
        <taxon>fabids</taxon>
        <taxon>Fabales</taxon>
        <taxon>Fabaceae</taxon>
        <taxon>Papilionoideae</taxon>
        <taxon>50 kb inversion clade</taxon>
        <taxon>NPAAA clade</taxon>
        <taxon>Hologalegina</taxon>
        <taxon>IRL clade</taxon>
        <taxon>Trifolieae</taxon>
        <taxon>Medicago</taxon>
    </lineage>
</organism>
<accession>I3SX48</accession>
<dbReference type="AlphaFoldDB" id="I3SX48"/>
<sequence>MLRESVRFPSDNGFNLPRSHVGVSITDGDSQENRRRRRRSHCTAESTTVYLSNFLFKIRFQPKSITNRIRNP</sequence>